<gene>
    <name evidence="8" type="ORF">Pfra01_000157300</name>
</gene>
<evidence type="ECO:0000313" key="8">
    <source>
        <dbReference type="EMBL" id="GMF18347.1"/>
    </source>
</evidence>
<name>A0A9W6TRP3_9STRA</name>
<evidence type="ECO:0000256" key="2">
    <source>
        <dbReference type="ARBA" id="ARBA00022695"/>
    </source>
</evidence>
<dbReference type="InterPro" id="IPR041373">
    <property type="entry name" value="RT_RNaseH"/>
</dbReference>
<keyword evidence="4" id="KW-0255">Endonuclease</keyword>
<dbReference type="GO" id="GO:0004519">
    <property type="term" value="F:endonuclease activity"/>
    <property type="evidence" value="ECO:0007669"/>
    <property type="project" value="UniProtKB-KW"/>
</dbReference>
<evidence type="ECO:0000256" key="3">
    <source>
        <dbReference type="ARBA" id="ARBA00022722"/>
    </source>
</evidence>
<dbReference type="Pfam" id="PF17917">
    <property type="entry name" value="RT_RNaseH"/>
    <property type="match status" value="1"/>
</dbReference>
<dbReference type="PANTHER" id="PTHR35046:SF9">
    <property type="entry name" value="RNA-DIRECTED DNA POLYMERASE"/>
    <property type="match status" value="1"/>
</dbReference>
<evidence type="ECO:0000256" key="6">
    <source>
        <dbReference type="ARBA" id="ARBA00022918"/>
    </source>
</evidence>
<keyword evidence="9" id="KW-1185">Reference proteome</keyword>
<reference evidence="8" key="1">
    <citation type="submission" date="2023-04" db="EMBL/GenBank/DDBJ databases">
        <title>Phytophthora fragariaefolia NBRC 109709.</title>
        <authorList>
            <person name="Ichikawa N."/>
            <person name="Sato H."/>
            <person name="Tonouchi N."/>
        </authorList>
    </citation>
    <scope>NUCLEOTIDE SEQUENCE</scope>
    <source>
        <strain evidence="8">NBRC 109709</strain>
    </source>
</reference>
<feature type="domain" description="Reverse transcriptase RNase H-like" evidence="7">
    <location>
        <begin position="3"/>
        <end position="64"/>
    </location>
</feature>
<dbReference type="OrthoDB" id="117972at2759"/>
<keyword evidence="1" id="KW-0808">Transferase</keyword>
<evidence type="ECO:0000256" key="1">
    <source>
        <dbReference type="ARBA" id="ARBA00022679"/>
    </source>
</evidence>
<evidence type="ECO:0000259" key="7">
    <source>
        <dbReference type="Pfam" id="PF17917"/>
    </source>
</evidence>
<evidence type="ECO:0000256" key="4">
    <source>
        <dbReference type="ARBA" id="ARBA00022759"/>
    </source>
</evidence>
<evidence type="ECO:0000256" key="5">
    <source>
        <dbReference type="ARBA" id="ARBA00022801"/>
    </source>
</evidence>
<dbReference type="AlphaFoldDB" id="A0A9W6TRP3"/>
<dbReference type="InterPro" id="IPR043502">
    <property type="entry name" value="DNA/RNA_pol_sf"/>
</dbReference>
<dbReference type="SUPFAM" id="SSF56672">
    <property type="entry name" value="DNA/RNA polymerases"/>
    <property type="match status" value="1"/>
</dbReference>
<evidence type="ECO:0000313" key="9">
    <source>
        <dbReference type="Proteomes" id="UP001165121"/>
    </source>
</evidence>
<protein>
    <submittedName>
        <fullName evidence="8">Unnamed protein product</fullName>
    </submittedName>
</protein>
<comment type="caution">
    <text evidence="8">The sequence shown here is derived from an EMBL/GenBank/DDBJ whole genome shotgun (WGS) entry which is preliminary data.</text>
</comment>
<keyword evidence="3" id="KW-0540">Nuclease</keyword>
<dbReference type="EMBL" id="BSXT01000127">
    <property type="protein sequence ID" value="GMF18347.1"/>
    <property type="molecule type" value="Genomic_DNA"/>
</dbReference>
<accession>A0A9W6TRP3</accession>
<sequence length="287" mass="32899">MKSTGLNYPTRQLKLVAFLHALALFRIYCLDKPPIVETDHKSLEGLFAQRMANRRLARGYDILAKCQPTFSYLSGAKNGIADALSRRPGLQPETKFFQDLSVTSFDDTSFSLALSEVTTNTELATNIKKAYKKDREVQEIFAAIKRRTTSPKPQRISQHHKKYRCYYEANGFSGTRLQRMMSHALPCPTIWICSKRLSVSATTPTTGVTYLTLSRRWYSFKMLKSIQHFIADCEPCRPNKPRLTKPPGLLEPLSIPDERWRTISMDFITDLPRSKRNVDSIWVIGDR</sequence>
<keyword evidence="2" id="KW-0548">Nucleotidyltransferase</keyword>
<organism evidence="8 9">
    <name type="scientific">Phytophthora fragariaefolia</name>
    <dbReference type="NCBI Taxonomy" id="1490495"/>
    <lineage>
        <taxon>Eukaryota</taxon>
        <taxon>Sar</taxon>
        <taxon>Stramenopiles</taxon>
        <taxon>Oomycota</taxon>
        <taxon>Peronosporomycetes</taxon>
        <taxon>Peronosporales</taxon>
        <taxon>Peronosporaceae</taxon>
        <taxon>Phytophthora</taxon>
    </lineage>
</organism>
<dbReference type="PANTHER" id="PTHR35046">
    <property type="entry name" value="ZINC KNUCKLE (CCHC-TYPE) FAMILY PROTEIN"/>
    <property type="match status" value="1"/>
</dbReference>
<dbReference type="GO" id="GO:0016787">
    <property type="term" value="F:hydrolase activity"/>
    <property type="evidence" value="ECO:0007669"/>
    <property type="project" value="UniProtKB-KW"/>
</dbReference>
<keyword evidence="6" id="KW-0695">RNA-directed DNA polymerase</keyword>
<dbReference type="Proteomes" id="UP001165121">
    <property type="component" value="Unassembled WGS sequence"/>
</dbReference>
<dbReference type="GO" id="GO:0003964">
    <property type="term" value="F:RNA-directed DNA polymerase activity"/>
    <property type="evidence" value="ECO:0007669"/>
    <property type="project" value="UniProtKB-KW"/>
</dbReference>
<keyword evidence="5" id="KW-0378">Hydrolase</keyword>
<proteinExistence type="predicted"/>